<feature type="domain" description="ABM" evidence="1">
    <location>
        <begin position="127"/>
        <end position="170"/>
    </location>
</feature>
<protein>
    <recommendedName>
        <fullName evidence="1">ABM domain-containing protein</fullName>
    </recommendedName>
</protein>
<evidence type="ECO:0000259" key="1">
    <source>
        <dbReference type="Pfam" id="PF03992"/>
    </source>
</evidence>
<name>A0A4R5Q534_9PROT</name>
<gene>
    <name evidence="2" type="ORF">E2C06_34785</name>
</gene>
<comment type="caution">
    <text evidence="2">The sequence shown here is derived from an EMBL/GenBank/DDBJ whole genome shotgun (WGS) entry which is preliminary data.</text>
</comment>
<dbReference type="InterPro" id="IPR011008">
    <property type="entry name" value="Dimeric_a/b-barrel"/>
</dbReference>
<dbReference type="SUPFAM" id="SSF54909">
    <property type="entry name" value="Dimeric alpha+beta barrel"/>
    <property type="match status" value="2"/>
</dbReference>
<keyword evidence="3" id="KW-1185">Reference proteome</keyword>
<evidence type="ECO:0000313" key="3">
    <source>
        <dbReference type="Proteomes" id="UP000295096"/>
    </source>
</evidence>
<dbReference type="InterPro" id="IPR007138">
    <property type="entry name" value="ABM_dom"/>
</dbReference>
<dbReference type="Gene3D" id="3.30.70.100">
    <property type="match status" value="1"/>
</dbReference>
<sequence>MYINISRYVGMAGKIGEAAPKVQQGFVPLLKSHPGFLGYANFATEQGDIVALHIWRDADALANSRDKIRGWVQANLPDFVEPTERFNGTIGPHGIAAPQSGGPGQSLYCMIRKSENLPGPETQVPVVKEMVAATQQVPGFRGVYFARSTDDQTRGASVTFFDNREHAQAAHEIAMAIMKKQQPNVAVRVAASGQTAVLAMA</sequence>
<accession>A0A4R5Q534</accession>
<dbReference type="RefSeq" id="WP_133293124.1">
    <property type="nucleotide sequence ID" value="NZ_SMSJ01000165.1"/>
</dbReference>
<dbReference type="Proteomes" id="UP000295096">
    <property type="component" value="Unassembled WGS sequence"/>
</dbReference>
<evidence type="ECO:0000313" key="2">
    <source>
        <dbReference type="EMBL" id="TDH58024.1"/>
    </source>
</evidence>
<dbReference type="Pfam" id="PF03992">
    <property type="entry name" value="ABM"/>
    <property type="match status" value="1"/>
</dbReference>
<dbReference type="EMBL" id="SMSJ01000165">
    <property type="protein sequence ID" value="TDH58024.1"/>
    <property type="molecule type" value="Genomic_DNA"/>
</dbReference>
<dbReference type="OrthoDB" id="7281469at2"/>
<proteinExistence type="predicted"/>
<dbReference type="AlphaFoldDB" id="A0A4R5Q534"/>
<organism evidence="2 3">
    <name type="scientific">Dankookia rubra</name>
    <dbReference type="NCBI Taxonomy" id="1442381"/>
    <lineage>
        <taxon>Bacteria</taxon>
        <taxon>Pseudomonadati</taxon>
        <taxon>Pseudomonadota</taxon>
        <taxon>Alphaproteobacteria</taxon>
        <taxon>Acetobacterales</taxon>
        <taxon>Roseomonadaceae</taxon>
        <taxon>Dankookia</taxon>
    </lineage>
</organism>
<reference evidence="2 3" key="1">
    <citation type="journal article" date="2016" name="J. Microbiol.">
        <title>Dankookia rubra gen. nov., sp. nov., an alphaproteobacterium isolated from sediment of a shallow stream.</title>
        <authorList>
            <person name="Kim W.H."/>
            <person name="Kim D.H."/>
            <person name="Kang K."/>
            <person name="Ahn T.Y."/>
        </authorList>
    </citation>
    <scope>NUCLEOTIDE SEQUENCE [LARGE SCALE GENOMIC DNA]</scope>
    <source>
        <strain evidence="2 3">JCM30602</strain>
    </source>
</reference>